<gene>
    <name evidence="1" type="ORF">ACERK3_06905</name>
</gene>
<evidence type="ECO:0000313" key="1">
    <source>
        <dbReference type="EMBL" id="MFA9478024.1"/>
    </source>
</evidence>
<evidence type="ECO:0000313" key="2">
    <source>
        <dbReference type="Proteomes" id="UP001575105"/>
    </source>
</evidence>
<sequence length="230" mass="25705">MTDSLDQLMQRASEALVKMDYLGCETLCLQALGIARQQTAWSYYARILLPLQEARRQRRMIAAEGTIRLGSAGLETPAVDWLERLQPGCMVVTHPHTADDARALDDAVHQQQCHVEVLYANPASTRGTWTVRSFRGPDVHALLPAPPEAWQHRWLDEHTHLPHAAEDSTIATPADWFLSAAEALGDAALDQVEMGLPSLDRLMQLERALQVARDHEILHQRLGDAARAMR</sequence>
<dbReference type="RefSeq" id="WP_425344953.1">
    <property type="nucleotide sequence ID" value="NZ_JBGUBD010000004.1"/>
</dbReference>
<organism evidence="1 2">
    <name type="scientific">Natronomicrosphaera hydrolytica</name>
    <dbReference type="NCBI Taxonomy" id="3242702"/>
    <lineage>
        <taxon>Bacteria</taxon>
        <taxon>Pseudomonadati</taxon>
        <taxon>Planctomycetota</taxon>
        <taxon>Phycisphaerae</taxon>
        <taxon>Phycisphaerales</taxon>
        <taxon>Phycisphaeraceae</taxon>
        <taxon>Natronomicrosphaera</taxon>
    </lineage>
</organism>
<protein>
    <submittedName>
        <fullName evidence="1">Uncharacterized protein</fullName>
    </submittedName>
</protein>
<comment type="caution">
    <text evidence="1">The sequence shown here is derived from an EMBL/GenBank/DDBJ whole genome shotgun (WGS) entry which is preliminary data.</text>
</comment>
<name>A0ABV4U359_9BACT</name>
<dbReference type="Proteomes" id="UP001575105">
    <property type="component" value="Unassembled WGS sequence"/>
</dbReference>
<dbReference type="EMBL" id="JBGUBD010000004">
    <property type="protein sequence ID" value="MFA9478024.1"/>
    <property type="molecule type" value="Genomic_DNA"/>
</dbReference>
<proteinExistence type="predicted"/>
<accession>A0ABV4U359</accession>
<reference evidence="1 2" key="1">
    <citation type="submission" date="2024-08" db="EMBL/GenBank/DDBJ databases">
        <title>Whole-genome sequencing of halo(alkali)philic microorganisms from hypersaline lakes.</title>
        <authorList>
            <person name="Sorokin D.Y."/>
            <person name="Merkel A.Y."/>
            <person name="Messina E."/>
            <person name="Yakimov M."/>
        </authorList>
    </citation>
    <scope>NUCLEOTIDE SEQUENCE [LARGE SCALE GENOMIC DNA]</scope>
    <source>
        <strain evidence="1 2">AB-hyl4</strain>
    </source>
</reference>
<keyword evidence="2" id="KW-1185">Reference proteome</keyword>